<keyword evidence="1" id="KW-0175">Coiled coil</keyword>
<feature type="coiled-coil region" evidence="1">
    <location>
        <begin position="60"/>
        <end position="94"/>
    </location>
</feature>
<evidence type="ECO:0000256" key="1">
    <source>
        <dbReference type="SAM" id="Coils"/>
    </source>
</evidence>
<dbReference type="RefSeq" id="WP_063556635.1">
    <property type="nucleotide sequence ID" value="NZ_LITT01000058.1"/>
</dbReference>
<dbReference type="OrthoDB" id="9867869at2"/>
<dbReference type="Pfam" id="PF13384">
    <property type="entry name" value="HTH_23"/>
    <property type="match status" value="1"/>
</dbReference>
<dbReference type="SUPFAM" id="SSF88659">
    <property type="entry name" value="Sigma3 and sigma4 domains of RNA polymerase sigma factors"/>
    <property type="match status" value="1"/>
</dbReference>
<dbReference type="PATRIC" id="fig|1538.10.peg.3403"/>
<accession>A0A162L2R0</accession>
<evidence type="ECO:0000313" key="2">
    <source>
        <dbReference type="EMBL" id="OAA83558.1"/>
    </source>
</evidence>
<name>A0A162L2R0_9CLOT</name>
<sequence length="157" mass="18398">MNKNDIYEVNYISIVIKENVNSYFFMTDEQLQEIYKRTKLDGYELVKASLQVLLMMADYYSRQSVKMGKAESELKAAKEELNVLRSKNAVSLNELRKCKMKKGGKTSYNHGASKQLVDYYAKKGMTNKEIAKELGISESTVWRRKKEYEKELYKNFK</sequence>
<comment type="caution">
    <text evidence="2">The sequence shown here is derived from an EMBL/GenBank/DDBJ whole genome shotgun (WGS) entry which is preliminary data.</text>
</comment>
<proteinExistence type="predicted"/>
<organism evidence="2 3">
    <name type="scientific">Clostridium ljungdahlii</name>
    <dbReference type="NCBI Taxonomy" id="1538"/>
    <lineage>
        <taxon>Bacteria</taxon>
        <taxon>Bacillati</taxon>
        <taxon>Bacillota</taxon>
        <taxon>Clostridia</taxon>
        <taxon>Eubacteriales</taxon>
        <taxon>Clostridiaceae</taxon>
        <taxon>Clostridium</taxon>
    </lineage>
</organism>
<evidence type="ECO:0000313" key="3">
    <source>
        <dbReference type="Proteomes" id="UP000077407"/>
    </source>
</evidence>
<dbReference type="Proteomes" id="UP000077407">
    <property type="component" value="Unassembled WGS sequence"/>
</dbReference>
<dbReference type="Gene3D" id="1.10.10.60">
    <property type="entry name" value="Homeodomain-like"/>
    <property type="match status" value="1"/>
</dbReference>
<dbReference type="EMBL" id="LITT01000058">
    <property type="protein sequence ID" value="OAA83558.1"/>
    <property type="molecule type" value="Genomic_DNA"/>
</dbReference>
<protein>
    <submittedName>
        <fullName evidence="2">Uncharacterized protein</fullName>
    </submittedName>
</protein>
<reference evidence="2 3" key="1">
    <citation type="journal article" date="2015" name="Biotechnol. Bioeng.">
        <title>Genome sequence and phenotypic characterization of Caulobacter segnis.</title>
        <authorList>
            <person name="Patel S."/>
            <person name="Fletcher B."/>
            <person name="Scott D.C."/>
            <person name="Ely B."/>
        </authorList>
    </citation>
    <scope>NUCLEOTIDE SEQUENCE [LARGE SCALE GENOMIC DNA]</scope>
    <source>
        <strain evidence="2 3">ERI-2</strain>
    </source>
</reference>
<dbReference type="InterPro" id="IPR013324">
    <property type="entry name" value="RNA_pol_sigma_r3/r4-like"/>
</dbReference>
<gene>
    <name evidence="2" type="ORF">WY13_03345</name>
</gene>
<dbReference type="AlphaFoldDB" id="A0A162L2R0"/>